<dbReference type="EMBL" id="JAQZSM010000050">
    <property type="protein sequence ID" value="MDD7973713.1"/>
    <property type="molecule type" value="Genomic_DNA"/>
</dbReference>
<proteinExistence type="inferred from homology"/>
<keyword evidence="5 7" id="KW-1133">Transmembrane helix</keyword>
<feature type="domain" description="Type II secretion system protein GspF" evidence="8">
    <location>
        <begin position="272"/>
        <end position="391"/>
    </location>
</feature>
<evidence type="ECO:0000313" key="9">
    <source>
        <dbReference type="EMBL" id="MDD7973713.1"/>
    </source>
</evidence>
<sequence>MLKFRFKGYTQQGDYETGEVSAETEASAYAQIVTLGMTLTELKQVSSINEPVLLRSWKAKQIAAEAQAETAEQLSAMFSAGIPAPRAVEIIAETAADPSVRAHFHRVSLLLAEGNTFAFSMENASRGFSPLFSILAAVGEDFGAIGAQYPMLARLLRTQDKYRAQIKSAMIYPAILLIGALLLILFMALFLAPRLETIFESVSRPVPASITIFGRIGDLWHQGILPIAMAVGIMSLYYLSRVDAMRNLADRTVLRLPVIGPLVKASTLSVMMRALQVMLTAGVPMAVALARTATIFPTSTFSLTFQAAAENLQAGETAQAAFSNSRDIPPIVLELFRIGEETNTLSSILDSICESLGNLVEKRLQQAMALLTPVLTLIIGGTIALLVASIMGTVLSVNDLAF</sequence>
<comment type="subcellular location">
    <subcellularLocation>
        <location evidence="1">Cell membrane</location>
        <topology evidence="1">Multi-pass membrane protein</topology>
    </subcellularLocation>
</comment>
<dbReference type="Pfam" id="PF00482">
    <property type="entry name" value="T2SSF"/>
    <property type="match status" value="2"/>
</dbReference>
<reference evidence="9" key="1">
    <citation type="submission" date="2023-02" db="EMBL/GenBank/DDBJ databases">
        <title>Description of Roseinatronobacter alkalisoli sp. nov., an alkaliphilic bacerium isolated from soda soil.</title>
        <authorList>
            <person name="Wei W."/>
        </authorList>
    </citation>
    <scope>NUCLEOTIDE SEQUENCE</scope>
    <source>
        <strain evidence="9">HJB301</strain>
    </source>
</reference>
<dbReference type="PANTHER" id="PTHR30012">
    <property type="entry name" value="GENERAL SECRETION PATHWAY PROTEIN"/>
    <property type="match status" value="1"/>
</dbReference>
<dbReference type="PRINTS" id="PR00812">
    <property type="entry name" value="BCTERIALGSPF"/>
</dbReference>
<feature type="transmembrane region" description="Helical" evidence="7">
    <location>
        <begin position="219"/>
        <end position="239"/>
    </location>
</feature>
<keyword evidence="6 7" id="KW-0472">Membrane</keyword>
<dbReference type="Proteomes" id="UP001431784">
    <property type="component" value="Unassembled WGS sequence"/>
</dbReference>
<evidence type="ECO:0000256" key="6">
    <source>
        <dbReference type="ARBA" id="ARBA00023136"/>
    </source>
</evidence>
<protein>
    <submittedName>
        <fullName evidence="9">Type II secretion system F family protein</fullName>
    </submittedName>
</protein>
<keyword evidence="10" id="KW-1185">Reference proteome</keyword>
<feature type="transmembrane region" description="Helical" evidence="7">
    <location>
        <begin position="171"/>
        <end position="192"/>
    </location>
</feature>
<evidence type="ECO:0000313" key="10">
    <source>
        <dbReference type="Proteomes" id="UP001431784"/>
    </source>
</evidence>
<accession>A0ABT5TIE9</accession>
<gene>
    <name evidence="9" type="ORF">PUT78_21870</name>
</gene>
<evidence type="ECO:0000256" key="7">
    <source>
        <dbReference type="SAM" id="Phobius"/>
    </source>
</evidence>
<keyword evidence="4 7" id="KW-0812">Transmembrane</keyword>
<evidence type="ECO:0000259" key="8">
    <source>
        <dbReference type="Pfam" id="PF00482"/>
    </source>
</evidence>
<dbReference type="InterPro" id="IPR042094">
    <property type="entry name" value="T2SS_GspF_sf"/>
</dbReference>
<evidence type="ECO:0000256" key="3">
    <source>
        <dbReference type="ARBA" id="ARBA00022475"/>
    </source>
</evidence>
<evidence type="ECO:0000256" key="1">
    <source>
        <dbReference type="ARBA" id="ARBA00004651"/>
    </source>
</evidence>
<dbReference type="PANTHER" id="PTHR30012:SF0">
    <property type="entry name" value="TYPE II SECRETION SYSTEM PROTEIN F-RELATED"/>
    <property type="match status" value="1"/>
</dbReference>
<dbReference type="InterPro" id="IPR018076">
    <property type="entry name" value="T2SS_GspF_dom"/>
</dbReference>
<comment type="caution">
    <text evidence="9">The sequence shown here is derived from an EMBL/GenBank/DDBJ whole genome shotgun (WGS) entry which is preliminary data.</text>
</comment>
<dbReference type="RefSeq" id="WP_274354374.1">
    <property type="nucleotide sequence ID" value="NZ_JAQZSM010000050.1"/>
</dbReference>
<comment type="similarity">
    <text evidence="2">Belongs to the GSP F family.</text>
</comment>
<name>A0ABT5TIE9_9RHOB</name>
<evidence type="ECO:0000256" key="2">
    <source>
        <dbReference type="ARBA" id="ARBA00005745"/>
    </source>
</evidence>
<keyword evidence="3" id="KW-1003">Cell membrane</keyword>
<feature type="transmembrane region" description="Helical" evidence="7">
    <location>
        <begin position="370"/>
        <end position="395"/>
    </location>
</feature>
<evidence type="ECO:0000256" key="5">
    <source>
        <dbReference type="ARBA" id="ARBA00022989"/>
    </source>
</evidence>
<feature type="domain" description="Type II secretion system protein GspF" evidence="8">
    <location>
        <begin position="71"/>
        <end position="193"/>
    </location>
</feature>
<evidence type="ECO:0000256" key="4">
    <source>
        <dbReference type="ARBA" id="ARBA00022692"/>
    </source>
</evidence>
<organism evidence="9 10">
    <name type="scientific">Roseinatronobacter alkalisoli</name>
    <dbReference type="NCBI Taxonomy" id="3028235"/>
    <lineage>
        <taxon>Bacteria</taxon>
        <taxon>Pseudomonadati</taxon>
        <taxon>Pseudomonadota</taxon>
        <taxon>Alphaproteobacteria</taxon>
        <taxon>Rhodobacterales</taxon>
        <taxon>Paracoccaceae</taxon>
        <taxon>Roseinatronobacter</taxon>
    </lineage>
</organism>
<dbReference type="InterPro" id="IPR003004">
    <property type="entry name" value="GspF/PilC"/>
</dbReference>
<dbReference type="Gene3D" id="1.20.81.30">
    <property type="entry name" value="Type II secretion system (T2SS), domain F"/>
    <property type="match status" value="2"/>
</dbReference>